<evidence type="ECO:0000256" key="3">
    <source>
        <dbReference type="ARBA" id="ARBA00023369"/>
    </source>
</evidence>
<gene>
    <name evidence="5" type="ORF">LELG_04890</name>
</gene>
<comment type="catalytic activity">
    <reaction evidence="3">
        <text>a triacylglycerol + H2O = a diacylglycerol + a fatty acid + H(+)</text>
        <dbReference type="Rhea" id="RHEA:12044"/>
        <dbReference type="ChEBI" id="CHEBI:15377"/>
        <dbReference type="ChEBI" id="CHEBI:15378"/>
        <dbReference type="ChEBI" id="CHEBI:17855"/>
        <dbReference type="ChEBI" id="CHEBI:18035"/>
        <dbReference type="ChEBI" id="CHEBI:28868"/>
        <dbReference type="EC" id="3.1.1.3"/>
    </reaction>
    <physiologicalReaction direction="left-to-right" evidence="3">
        <dbReference type="Rhea" id="RHEA:12045"/>
    </physiologicalReaction>
</comment>
<dbReference type="EMBL" id="CH981530">
    <property type="protein sequence ID" value="EDK46709.1"/>
    <property type="molecule type" value="Genomic_DNA"/>
</dbReference>
<dbReference type="OrthoDB" id="2373480at2759"/>
<dbReference type="STRING" id="379508.A5E5K1"/>
<dbReference type="Pfam" id="PF03583">
    <property type="entry name" value="LIP"/>
    <property type="match status" value="1"/>
</dbReference>
<dbReference type="PANTHER" id="PTHR34853">
    <property type="match status" value="1"/>
</dbReference>
<evidence type="ECO:0000256" key="2">
    <source>
        <dbReference type="ARBA" id="ARBA00023180"/>
    </source>
</evidence>
<dbReference type="Gene3D" id="3.40.50.1820">
    <property type="entry name" value="alpha/beta hydrolase"/>
    <property type="match status" value="1"/>
</dbReference>
<sequence length="521" mass="58332">MTLPILFTLFTFVILSACSKQQEYLQPPKVDEFYTPPDDFRDYKVGDILKLRKTLAGLRSMYLPINIKNSWQLMVRSENTFGEASYMITTVMEPFNADPAKILSYQTFQDSADLDCSPSFSVQQGASRLDIGAQFDMTFILMALQNGYYVVSPDYEGPQSAFLAGRQAGKAILDSIRAVLRSGEITGISQDAEVAMWGYSGGAMATGFAAVLQPSYAPEIKERFIGVALGGFATNITEIIHAIDGGFYAGLIPAALHGLANEYTFLKPLMLEYVDPAQVERMEKAADQCLINVWVRYVGSNIFNGKGAMFKNGAEFLKLPQVVDVLKDNSIIYLNASYVPQIPIFIYHSSFDPIVPIKDVYTVYDNWCEWGADSLEFSEGWLGNHITDIALGAFAGWSWLEKRFEGVEPVVKGCHHHVMYSNIQYPGAIWKVLDYFKGYYNTLWYKPLGRGTKSTTTTNITSIAVEYISEIKKSMIAYYKQRSQTRKGFNLGSYILFELMAIDSIGTPLSQKKLETLEDTL</sequence>
<proteinExistence type="predicted"/>
<organism evidence="5 6">
    <name type="scientific">Lodderomyces elongisporus (strain ATCC 11503 / CBS 2605 / JCM 1781 / NBRC 1676 / NRRL YB-4239)</name>
    <name type="common">Yeast</name>
    <name type="synonym">Saccharomyces elongisporus</name>
    <dbReference type="NCBI Taxonomy" id="379508"/>
    <lineage>
        <taxon>Eukaryota</taxon>
        <taxon>Fungi</taxon>
        <taxon>Dikarya</taxon>
        <taxon>Ascomycota</taxon>
        <taxon>Saccharomycotina</taxon>
        <taxon>Pichiomycetes</taxon>
        <taxon>Debaryomycetaceae</taxon>
        <taxon>Candida/Lodderomyces clade</taxon>
        <taxon>Lodderomyces</taxon>
    </lineage>
</organism>
<dbReference type="InterPro" id="IPR029058">
    <property type="entry name" value="AB_hydrolase_fold"/>
</dbReference>
<reference evidence="5 6" key="1">
    <citation type="journal article" date="2009" name="Nature">
        <title>Evolution of pathogenicity and sexual reproduction in eight Candida genomes.</title>
        <authorList>
            <person name="Butler G."/>
            <person name="Rasmussen M.D."/>
            <person name="Lin M.F."/>
            <person name="Santos M.A."/>
            <person name="Sakthikumar S."/>
            <person name="Munro C.A."/>
            <person name="Rheinbay E."/>
            <person name="Grabherr M."/>
            <person name="Forche A."/>
            <person name="Reedy J.L."/>
            <person name="Agrafioti I."/>
            <person name="Arnaud M.B."/>
            <person name="Bates S."/>
            <person name="Brown A.J."/>
            <person name="Brunke S."/>
            <person name="Costanzo M.C."/>
            <person name="Fitzpatrick D.A."/>
            <person name="de Groot P.W."/>
            <person name="Harris D."/>
            <person name="Hoyer L.L."/>
            <person name="Hube B."/>
            <person name="Klis F.M."/>
            <person name="Kodira C."/>
            <person name="Lennard N."/>
            <person name="Logue M.E."/>
            <person name="Martin R."/>
            <person name="Neiman A.M."/>
            <person name="Nikolaou E."/>
            <person name="Quail M.A."/>
            <person name="Quinn J."/>
            <person name="Santos M.C."/>
            <person name="Schmitzberger F.F."/>
            <person name="Sherlock G."/>
            <person name="Shah P."/>
            <person name="Silverstein K.A."/>
            <person name="Skrzypek M.S."/>
            <person name="Soll D."/>
            <person name="Staggs R."/>
            <person name="Stansfield I."/>
            <person name="Stumpf M.P."/>
            <person name="Sudbery P.E."/>
            <person name="Srikantha T."/>
            <person name="Zeng Q."/>
            <person name="Berman J."/>
            <person name="Berriman M."/>
            <person name="Heitman J."/>
            <person name="Gow N.A."/>
            <person name="Lorenz M.C."/>
            <person name="Birren B.W."/>
            <person name="Kellis M."/>
            <person name="Cuomo C.A."/>
        </authorList>
    </citation>
    <scope>NUCLEOTIDE SEQUENCE [LARGE SCALE GENOMIC DNA]</scope>
    <source>
        <strain evidence="6">ATCC 11503 / BCRC 21390 / CBS 2605 / JCM 1781 / NBRC 1676 / NRRL YB-4239</strain>
    </source>
</reference>
<name>A5E5K1_LODEL</name>
<dbReference type="GO" id="GO:0004806">
    <property type="term" value="F:triacylglycerol lipase activity"/>
    <property type="evidence" value="ECO:0007669"/>
    <property type="project" value="UniProtKB-EC"/>
</dbReference>
<dbReference type="PANTHER" id="PTHR34853:SF1">
    <property type="entry name" value="LIPASE 5"/>
    <property type="match status" value="1"/>
</dbReference>
<evidence type="ECO:0000313" key="5">
    <source>
        <dbReference type="EMBL" id="EDK46709.1"/>
    </source>
</evidence>
<dbReference type="HOGENOM" id="CLU_029538_5_0_1"/>
<dbReference type="AlphaFoldDB" id="A5E5K1"/>
<dbReference type="eggNOG" id="ENOG502S2P7">
    <property type="taxonomic scope" value="Eukaryota"/>
</dbReference>
<dbReference type="SUPFAM" id="SSF53474">
    <property type="entry name" value="alpha/beta-Hydrolases"/>
    <property type="match status" value="1"/>
</dbReference>
<protein>
    <submittedName>
        <fullName evidence="5">Uncharacterized protein</fullName>
    </submittedName>
</protein>
<feature type="signal peptide" evidence="4">
    <location>
        <begin position="1"/>
        <end position="18"/>
    </location>
</feature>
<feature type="chain" id="PRO_5002681669" evidence="4">
    <location>
        <begin position="19"/>
        <end position="521"/>
    </location>
</feature>
<evidence type="ECO:0000256" key="1">
    <source>
        <dbReference type="ARBA" id="ARBA00022729"/>
    </source>
</evidence>
<evidence type="ECO:0000313" key="6">
    <source>
        <dbReference type="Proteomes" id="UP000001996"/>
    </source>
</evidence>
<dbReference type="KEGG" id="lel:PVL30_005612"/>
<dbReference type="ESTHER" id="lodel-a5e5k1">
    <property type="family name" value="Fungal-Bact_LIP"/>
</dbReference>
<dbReference type="Proteomes" id="UP000001996">
    <property type="component" value="Unassembled WGS sequence"/>
</dbReference>
<dbReference type="GO" id="GO:0016042">
    <property type="term" value="P:lipid catabolic process"/>
    <property type="evidence" value="ECO:0007669"/>
    <property type="project" value="InterPro"/>
</dbReference>
<dbReference type="InParanoid" id="A5E5K1"/>
<dbReference type="Gene3D" id="1.10.260.130">
    <property type="match status" value="1"/>
</dbReference>
<evidence type="ECO:0000256" key="4">
    <source>
        <dbReference type="SAM" id="SignalP"/>
    </source>
</evidence>
<dbReference type="VEuPathDB" id="FungiDB:LELG_04890"/>
<keyword evidence="2" id="KW-0325">Glycoprotein</keyword>
<keyword evidence="1 4" id="KW-0732">Signal</keyword>
<dbReference type="GeneID" id="5231261"/>
<keyword evidence="6" id="KW-1185">Reference proteome</keyword>
<dbReference type="InterPro" id="IPR005152">
    <property type="entry name" value="Lipase_secreted"/>
</dbReference>
<accession>A5E5K1</accession>